<accession>A0A087SHC4</accession>
<proteinExistence type="predicted"/>
<dbReference type="EMBL" id="KL662111">
    <property type="protein sequence ID" value="KFM25128.1"/>
    <property type="molecule type" value="Genomic_DNA"/>
</dbReference>
<dbReference type="RefSeq" id="XP_011398016.1">
    <property type="nucleotide sequence ID" value="XM_011399714.1"/>
</dbReference>
<sequence>MTYFLCTRQPKTRKWVFLPFTKRMAGALLRLVDCCGRSAASCNRTRFKAWPDRCRAAATSEARSPRAGY</sequence>
<name>A0A087SHC4_AUXPR</name>
<reference evidence="1 2" key="1">
    <citation type="journal article" date="2014" name="BMC Genomics">
        <title>Oil accumulation mechanisms of the oleaginous microalga Chlorella protothecoides revealed through its genome, transcriptomes, and proteomes.</title>
        <authorList>
            <person name="Gao C."/>
            <person name="Wang Y."/>
            <person name="Shen Y."/>
            <person name="Yan D."/>
            <person name="He X."/>
            <person name="Dai J."/>
            <person name="Wu Q."/>
        </authorList>
    </citation>
    <scope>NUCLEOTIDE SEQUENCE [LARGE SCALE GENOMIC DNA]</scope>
    <source>
        <strain evidence="1 2">0710</strain>
    </source>
</reference>
<dbReference type="AlphaFoldDB" id="A0A087SHC4"/>
<dbReference type="GeneID" id="23613398"/>
<dbReference type="KEGG" id="apro:F751_2007"/>
<evidence type="ECO:0000313" key="1">
    <source>
        <dbReference type="EMBL" id="KFM25128.1"/>
    </source>
</evidence>
<protein>
    <submittedName>
        <fullName evidence="1">Uncharacterized protein</fullName>
    </submittedName>
</protein>
<dbReference type="Proteomes" id="UP000028924">
    <property type="component" value="Unassembled WGS sequence"/>
</dbReference>
<organism evidence="1 2">
    <name type="scientific">Auxenochlorella protothecoides</name>
    <name type="common">Green microalga</name>
    <name type="synonym">Chlorella protothecoides</name>
    <dbReference type="NCBI Taxonomy" id="3075"/>
    <lineage>
        <taxon>Eukaryota</taxon>
        <taxon>Viridiplantae</taxon>
        <taxon>Chlorophyta</taxon>
        <taxon>core chlorophytes</taxon>
        <taxon>Trebouxiophyceae</taxon>
        <taxon>Chlorellales</taxon>
        <taxon>Chlorellaceae</taxon>
        <taxon>Auxenochlorella</taxon>
    </lineage>
</organism>
<evidence type="ECO:0000313" key="2">
    <source>
        <dbReference type="Proteomes" id="UP000028924"/>
    </source>
</evidence>
<gene>
    <name evidence="1" type="ORF">F751_2007</name>
</gene>
<keyword evidence="2" id="KW-1185">Reference proteome</keyword>